<dbReference type="Proteomes" id="UP000648075">
    <property type="component" value="Unassembled WGS sequence"/>
</dbReference>
<gene>
    <name evidence="2" type="ORF">GCM10011614_04340</name>
</gene>
<dbReference type="EMBL" id="BMZA01000001">
    <property type="protein sequence ID" value="GGY92655.1"/>
    <property type="molecule type" value="Genomic_DNA"/>
</dbReference>
<comment type="caution">
    <text evidence="2">The sequence shown here is derived from an EMBL/GenBank/DDBJ whole genome shotgun (WGS) entry which is preliminary data.</text>
</comment>
<accession>A0A918UDP8</accession>
<evidence type="ECO:0000313" key="3">
    <source>
        <dbReference type="Proteomes" id="UP000648075"/>
    </source>
</evidence>
<proteinExistence type="predicted"/>
<sequence>MRPVCATRSDAARAAILFWPSLTLWFRYGCYRGGFSKGRASYHGAGRDEGFAGQARPPARPPIGPARKAARPEPAVR</sequence>
<evidence type="ECO:0000313" key="2">
    <source>
        <dbReference type="EMBL" id="GGY92655.1"/>
    </source>
</evidence>
<organism evidence="2 3">
    <name type="scientific">Novosphingobium colocasiae</name>
    <dbReference type="NCBI Taxonomy" id="1256513"/>
    <lineage>
        <taxon>Bacteria</taxon>
        <taxon>Pseudomonadati</taxon>
        <taxon>Pseudomonadota</taxon>
        <taxon>Alphaproteobacteria</taxon>
        <taxon>Sphingomonadales</taxon>
        <taxon>Sphingomonadaceae</taxon>
        <taxon>Novosphingobium</taxon>
    </lineage>
</organism>
<evidence type="ECO:0000256" key="1">
    <source>
        <dbReference type="SAM" id="MobiDB-lite"/>
    </source>
</evidence>
<name>A0A918UDP8_9SPHN</name>
<keyword evidence="3" id="KW-1185">Reference proteome</keyword>
<feature type="region of interest" description="Disordered" evidence="1">
    <location>
        <begin position="42"/>
        <end position="77"/>
    </location>
</feature>
<reference evidence="2" key="1">
    <citation type="journal article" date="2014" name="Int. J. Syst. Evol. Microbiol.">
        <title>Complete genome sequence of Corynebacterium casei LMG S-19264T (=DSM 44701T), isolated from a smear-ripened cheese.</title>
        <authorList>
            <consortium name="US DOE Joint Genome Institute (JGI-PGF)"/>
            <person name="Walter F."/>
            <person name="Albersmeier A."/>
            <person name="Kalinowski J."/>
            <person name="Ruckert C."/>
        </authorList>
    </citation>
    <scope>NUCLEOTIDE SEQUENCE</scope>
    <source>
        <strain evidence="2">KCTC 32255</strain>
    </source>
</reference>
<dbReference type="AlphaFoldDB" id="A0A918UDP8"/>
<reference evidence="2" key="2">
    <citation type="submission" date="2020-09" db="EMBL/GenBank/DDBJ databases">
        <authorList>
            <person name="Sun Q."/>
            <person name="Kim S."/>
        </authorList>
    </citation>
    <scope>NUCLEOTIDE SEQUENCE</scope>
    <source>
        <strain evidence="2">KCTC 32255</strain>
    </source>
</reference>
<protein>
    <submittedName>
        <fullName evidence="2">Uncharacterized protein</fullName>
    </submittedName>
</protein>